<dbReference type="GO" id="GO:0000155">
    <property type="term" value="F:phosphorelay sensor kinase activity"/>
    <property type="evidence" value="ECO:0007669"/>
    <property type="project" value="InterPro"/>
</dbReference>
<feature type="transmembrane region" description="Helical" evidence="8">
    <location>
        <begin position="157"/>
        <end position="177"/>
    </location>
</feature>
<evidence type="ECO:0000313" key="11">
    <source>
        <dbReference type="EMBL" id="SFC47320.1"/>
    </source>
</evidence>
<feature type="domain" description="HAMP" evidence="10">
    <location>
        <begin position="183"/>
        <end position="235"/>
    </location>
</feature>
<dbReference type="SMART" id="SM00388">
    <property type="entry name" value="HisKA"/>
    <property type="match status" value="1"/>
</dbReference>
<dbReference type="Pfam" id="PF02518">
    <property type="entry name" value="HATPase_c"/>
    <property type="match status" value="1"/>
</dbReference>
<comment type="subcellular location">
    <subcellularLocation>
        <location evidence="2">Membrane</location>
    </subcellularLocation>
</comment>
<organism evidence="11 12">
    <name type="scientific">Clostridium uliginosum</name>
    <dbReference type="NCBI Taxonomy" id="119641"/>
    <lineage>
        <taxon>Bacteria</taxon>
        <taxon>Bacillati</taxon>
        <taxon>Bacillota</taxon>
        <taxon>Clostridia</taxon>
        <taxon>Eubacteriales</taxon>
        <taxon>Clostridiaceae</taxon>
        <taxon>Clostridium</taxon>
    </lineage>
</organism>
<keyword evidence="6 11" id="KW-0418">Kinase</keyword>
<dbReference type="InterPro" id="IPR003594">
    <property type="entry name" value="HATPase_dom"/>
</dbReference>
<evidence type="ECO:0000256" key="5">
    <source>
        <dbReference type="ARBA" id="ARBA00022679"/>
    </source>
</evidence>
<dbReference type="CDD" id="cd00082">
    <property type="entry name" value="HisKA"/>
    <property type="match status" value="1"/>
</dbReference>
<comment type="catalytic activity">
    <reaction evidence="1">
        <text>ATP + protein L-histidine = ADP + protein N-phospho-L-histidine.</text>
        <dbReference type="EC" id="2.7.13.3"/>
    </reaction>
</comment>
<accession>A0A1I1JPK4</accession>
<keyword evidence="7" id="KW-0902">Two-component regulatory system</keyword>
<dbReference type="InterPro" id="IPR036097">
    <property type="entry name" value="HisK_dim/P_sf"/>
</dbReference>
<dbReference type="STRING" id="119641.SAMN05421842_1047"/>
<reference evidence="11 12" key="1">
    <citation type="submission" date="2016-10" db="EMBL/GenBank/DDBJ databases">
        <authorList>
            <person name="de Groot N.N."/>
        </authorList>
    </citation>
    <scope>NUCLEOTIDE SEQUENCE [LARGE SCALE GENOMIC DNA]</scope>
    <source>
        <strain evidence="11 12">DSM 12992</strain>
    </source>
</reference>
<sequence length="471" mass="55201">MRKSKTIKRDFYNLVIKIFVYTVISTIVTYGILIMTMSLRNSKPTDYYVKYINQIAEEVKKNGDSILNGNLINIKKYNEELQGEVIDLSGNHLYGENGVKNDKFDILISINQEKYDNNYIYRYIGITQNNSIKAIYVIKAPFDYIINNYKTNMGATLIYILFMILPIIYFLLYLFIFTSKLYKSMSKNINILLGGVQKISDGDYDFYIDGVEGREFNKIQESFNTMVKVLRGNIEDLSTLDEERRMMVSSIAHDIRTPITVIKGQIEIIDDLKDKPNYKMDDNMKIINKNCDRMTTLTDNLSLFYKVEGENFLLKNEKVDLEKLLKDKQIEIRSMAEKKNVEIEFKINLKKQKYVLDENMLFRVLDNVLYNSLRFTQKGKITLEAYDDVYDMNKINFKCSDTGTGFKQKDTSKLFKAFYQDEDYKNHFGLGLYISQKIINNYNGKIEAYDNQFGGATIEFYIKELEEYFIS</sequence>
<evidence type="ECO:0000256" key="8">
    <source>
        <dbReference type="SAM" id="Phobius"/>
    </source>
</evidence>
<feature type="domain" description="Histidine kinase" evidence="9">
    <location>
        <begin position="250"/>
        <end position="466"/>
    </location>
</feature>
<dbReference type="InterPro" id="IPR003661">
    <property type="entry name" value="HisK_dim/P_dom"/>
</dbReference>
<keyword evidence="5" id="KW-0808">Transferase</keyword>
<dbReference type="PANTHER" id="PTHR45453">
    <property type="entry name" value="PHOSPHATE REGULON SENSOR PROTEIN PHOR"/>
    <property type="match status" value="1"/>
</dbReference>
<evidence type="ECO:0000256" key="4">
    <source>
        <dbReference type="ARBA" id="ARBA00022553"/>
    </source>
</evidence>
<dbReference type="PANTHER" id="PTHR45453:SF1">
    <property type="entry name" value="PHOSPHATE REGULON SENSOR PROTEIN PHOR"/>
    <property type="match status" value="1"/>
</dbReference>
<dbReference type="InterPro" id="IPR050351">
    <property type="entry name" value="BphY/WalK/GraS-like"/>
</dbReference>
<dbReference type="PROSITE" id="PS50885">
    <property type="entry name" value="HAMP"/>
    <property type="match status" value="1"/>
</dbReference>
<dbReference type="InterPro" id="IPR005467">
    <property type="entry name" value="His_kinase_dom"/>
</dbReference>
<evidence type="ECO:0000256" key="1">
    <source>
        <dbReference type="ARBA" id="ARBA00000085"/>
    </source>
</evidence>
<gene>
    <name evidence="11" type="ORF">SAMN05421842_1047</name>
</gene>
<dbReference type="Gene3D" id="1.10.287.130">
    <property type="match status" value="1"/>
</dbReference>
<dbReference type="EMBL" id="FOMG01000004">
    <property type="protein sequence ID" value="SFC47320.1"/>
    <property type="molecule type" value="Genomic_DNA"/>
</dbReference>
<keyword evidence="8" id="KW-1133">Transmembrane helix</keyword>
<dbReference type="EC" id="2.7.13.3" evidence="3"/>
<dbReference type="GO" id="GO:0004721">
    <property type="term" value="F:phosphoprotein phosphatase activity"/>
    <property type="evidence" value="ECO:0007669"/>
    <property type="project" value="TreeGrafter"/>
</dbReference>
<keyword evidence="8" id="KW-0472">Membrane</keyword>
<dbReference type="Gene3D" id="6.10.340.10">
    <property type="match status" value="1"/>
</dbReference>
<evidence type="ECO:0000313" key="12">
    <source>
        <dbReference type="Proteomes" id="UP000199263"/>
    </source>
</evidence>
<evidence type="ECO:0000259" key="9">
    <source>
        <dbReference type="PROSITE" id="PS50109"/>
    </source>
</evidence>
<evidence type="ECO:0000259" key="10">
    <source>
        <dbReference type="PROSITE" id="PS50885"/>
    </source>
</evidence>
<dbReference type="PROSITE" id="PS50109">
    <property type="entry name" value="HIS_KIN"/>
    <property type="match status" value="1"/>
</dbReference>
<dbReference type="RefSeq" id="WP_090088961.1">
    <property type="nucleotide sequence ID" value="NZ_FOMG01000004.1"/>
</dbReference>
<dbReference type="SUPFAM" id="SSF47384">
    <property type="entry name" value="Homodimeric domain of signal transducing histidine kinase"/>
    <property type="match status" value="1"/>
</dbReference>
<dbReference type="GO" id="GO:0005886">
    <property type="term" value="C:plasma membrane"/>
    <property type="evidence" value="ECO:0007669"/>
    <property type="project" value="TreeGrafter"/>
</dbReference>
<evidence type="ECO:0000256" key="7">
    <source>
        <dbReference type="ARBA" id="ARBA00023012"/>
    </source>
</evidence>
<dbReference type="Gene3D" id="3.30.565.10">
    <property type="entry name" value="Histidine kinase-like ATPase, C-terminal domain"/>
    <property type="match status" value="1"/>
</dbReference>
<keyword evidence="4" id="KW-0597">Phosphoprotein</keyword>
<dbReference type="Proteomes" id="UP000199263">
    <property type="component" value="Unassembled WGS sequence"/>
</dbReference>
<evidence type="ECO:0000256" key="6">
    <source>
        <dbReference type="ARBA" id="ARBA00022777"/>
    </source>
</evidence>
<evidence type="ECO:0000256" key="2">
    <source>
        <dbReference type="ARBA" id="ARBA00004370"/>
    </source>
</evidence>
<dbReference type="SMART" id="SM00387">
    <property type="entry name" value="HATPase_c"/>
    <property type="match status" value="1"/>
</dbReference>
<dbReference type="InterPro" id="IPR036890">
    <property type="entry name" value="HATPase_C_sf"/>
</dbReference>
<keyword evidence="8" id="KW-0812">Transmembrane</keyword>
<dbReference type="SUPFAM" id="SSF55874">
    <property type="entry name" value="ATPase domain of HSP90 chaperone/DNA topoisomerase II/histidine kinase"/>
    <property type="match status" value="1"/>
</dbReference>
<feature type="transmembrane region" description="Helical" evidence="8">
    <location>
        <begin position="12"/>
        <end position="35"/>
    </location>
</feature>
<protein>
    <recommendedName>
        <fullName evidence="3">histidine kinase</fullName>
        <ecNumber evidence="3">2.7.13.3</ecNumber>
    </recommendedName>
</protein>
<evidence type="ECO:0000256" key="3">
    <source>
        <dbReference type="ARBA" id="ARBA00012438"/>
    </source>
</evidence>
<dbReference type="AlphaFoldDB" id="A0A1I1JPK4"/>
<dbReference type="GO" id="GO:0016036">
    <property type="term" value="P:cellular response to phosphate starvation"/>
    <property type="evidence" value="ECO:0007669"/>
    <property type="project" value="TreeGrafter"/>
</dbReference>
<keyword evidence="12" id="KW-1185">Reference proteome</keyword>
<name>A0A1I1JPK4_9CLOT</name>
<dbReference type="PRINTS" id="PR00344">
    <property type="entry name" value="BCTRLSENSOR"/>
</dbReference>
<dbReference type="InterPro" id="IPR003660">
    <property type="entry name" value="HAMP_dom"/>
</dbReference>
<dbReference type="OrthoDB" id="84942at2"/>
<dbReference type="Pfam" id="PF00512">
    <property type="entry name" value="HisKA"/>
    <property type="match status" value="1"/>
</dbReference>
<dbReference type="CDD" id="cd06225">
    <property type="entry name" value="HAMP"/>
    <property type="match status" value="1"/>
</dbReference>
<dbReference type="InterPro" id="IPR004358">
    <property type="entry name" value="Sig_transdc_His_kin-like_C"/>
</dbReference>
<proteinExistence type="predicted"/>